<evidence type="ECO:0000313" key="2">
    <source>
        <dbReference type="Proteomes" id="UP001500618"/>
    </source>
</evidence>
<name>A0ABP4VHV1_9ACTN</name>
<comment type="caution">
    <text evidence="1">The sequence shown here is derived from an EMBL/GenBank/DDBJ whole genome shotgun (WGS) entry which is preliminary data.</text>
</comment>
<protein>
    <submittedName>
        <fullName evidence="1">Uncharacterized protein</fullName>
    </submittedName>
</protein>
<evidence type="ECO:0000313" key="1">
    <source>
        <dbReference type="EMBL" id="GAA1724146.1"/>
    </source>
</evidence>
<gene>
    <name evidence="1" type="ORF">GCM10009765_84740</name>
</gene>
<proteinExistence type="predicted"/>
<sequence length="67" mass="7620">MHQQVDDNGNSWWVATNCDPNGWGQDYQWNQDGQVHGTCIADQRTGLLAPVSVVDRSPWLAYLTHYC</sequence>
<dbReference type="EMBL" id="BAAANY010000067">
    <property type="protein sequence ID" value="GAA1724146.1"/>
    <property type="molecule type" value="Genomic_DNA"/>
</dbReference>
<accession>A0ABP4VHV1</accession>
<dbReference type="Proteomes" id="UP001500618">
    <property type="component" value="Unassembled WGS sequence"/>
</dbReference>
<keyword evidence="2" id="KW-1185">Reference proteome</keyword>
<reference evidence="2" key="1">
    <citation type="journal article" date="2019" name="Int. J. Syst. Evol. Microbiol.">
        <title>The Global Catalogue of Microorganisms (GCM) 10K type strain sequencing project: providing services to taxonomists for standard genome sequencing and annotation.</title>
        <authorList>
            <consortium name="The Broad Institute Genomics Platform"/>
            <consortium name="The Broad Institute Genome Sequencing Center for Infectious Disease"/>
            <person name="Wu L."/>
            <person name="Ma J."/>
        </authorList>
    </citation>
    <scope>NUCLEOTIDE SEQUENCE [LARGE SCALE GENOMIC DNA]</scope>
    <source>
        <strain evidence="2">JCM 14718</strain>
    </source>
</reference>
<organism evidence="1 2">
    <name type="scientific">Fodinicola feengrottensis</name>
    <dbReference type="NCBI Taxonomy" id="435914"/>
    <lineage>
        <taxon>Bacteria</taxon>
        <taxon>Bacillati</taxon>
        <taxon>Actinomycetota</taxon>
        <taxon>Actinomycetes</taxon>
        <taxon>Mycobacteriales</taxon>
        <taxon>Fodinicola</taxon>
    </lineage>
</organism>